<dbReference type="InterPro" id="IPR022642">
    <property type="entry name" value="CheR_C"/>
</dbReference>
<keyword evidence="9" id="KW-1185">Reference proteome</keyword>
<dbReference type="EC" id="2.1.1.80" evidence="5"/>
<feature type="binding site" evidence="6">
    <location>
        <begin position="233"/>
        <end position="234"/>
    </location>
    <ligand>
        <name>S-adenosyl-L-methionine</name>
        <dbReference type="ChEBI" id="CHEBI:59789"/>
    </ligand>
</feature>
<feature type="domain" description="CheR-type methyltransferase" evidence="7">
    <location>
        <begin position="11"/>
        <end position="287"/>
    </location>
</feature>
<feature type="binding site" evidence="6">
    <location>
        <position position="131"/>
    </location>
    <ligand>
        <name>S-adenosyl-L-methionine</name>
        <dbReference type="ChEBI" id="CHEBI:59789"/>
    </ligand>
</feature>
<dbReference type="AlphaFoldDB" id="A0A2T4YNM3"/>
<dbReference type="SUPFAM" id="SSF47757">
    <property type="entry name" value="Chemotaxis receptor methyltransferase CheR, N-terminal domain"/>
    <property type="match status" value="1"/>
</dbReference>
<reference evidence="8 9" key="1">
    <citation type="submission" date="2018-04" db="EMBL/GenBank/DDBJ databases">
        <title>Genomic Encyclopedia of Type Strains, Phase III (KMG-III): the genomes of soil and plant-associated and newly described type strains.</title>
        <authorList>
            <person name="Whitman W."/>
        </authorList>
    </citation>
    <scope>NUCLEOTIDE SEQUENCE [LARGE SCALE GENOMIC DNA]</scope>
    <source>
        <strain evidence="8 9">NW12</strain>
    </source>
</reference>
<dbReference type="PROSITE" id="PS50123">
    <property type="entry name" value="CHER"/>
    <property type="match status" value="1"/>
</dbReference>
<sequence length="287" mass="32473">MSFISPIVKATPSASDQIGPREFAQLADYIFDYAGIRMPASKRTMLEGRLRRRQRALGFDTLEAYCRHVLTDNNLDQEGIHLINAVTTNKTDFFREPVHFDFLRDVALPGLEATYLRTIRAWSVACSTGPEPYTIAMLLDQFAATRRGIAYSVLATDLDTEVLEIARRGIYPADLAEPVPAALRRKYLMESRDPARREVRVIPELRRAIAFARLNLMDEVYPVGEPMHLIFCRNVLIYFDKPTQHEVVSKLVSRLAPGGYLFLGHSESITGHDLPLVPVAHTVFQRS</sequence>
<dbReference type="EMBL" id="PZZN01000003">
    <property type="protein sequence ID" value="PTM45009.1"/>
    <property type="molecule type" value="Genomic_DNA"/>
</dbReference>
<evidence type="ECO:0000256" key="6">
    <source>
        <dbReference type="PIRSR" id="PIRSR000410-1"/>
    </source>
</evidence>
<dbReference type="Pfam" id="PF01739">
    <property type="entry name" value="CheR"/>
    <property type="match status" value="1"/>
</dbReference>
<dbReference type="GO" id="GO:0032259">
    <property type="term" value="P:methylation"/>
    <property type="evidence" value="ECO:0007669"/>
    <property type="project" value="UniProtKB-KW"/>
</dbReference>
<evidence type="ECO:0000256" key="3">
    <source>
        <dbReference type="ARBA" id="ARBA00022679"/>
    </source>
</evidence>
<comment type="caution">
    <text evidence="8">The sequence shown here is derived from an EMBL/GenBank/DDBJ whole genome shotgun (WGS) entry which is preliminary data.</text>
</comment>
<dbReference type="Gene3D" id="1.10.155.10">
    <property type="entry name" value="Chemotaxis receptor methyltransferase CheR, N-terminal domain"/>
    <property type="match status" value="1"/>
</dbReference>
<evidence type="ECO:0000259" key="7">
    <source>
        <dbReference type="PROSITE" id="PS50123"/>
    </source>
</evidence>
<proteinExistence type="predicted"/>
<evidence type="ECO:0000256" key="1">
    <source>
        <dbReference type="ARBA" id="ARBA00001541"/>
    </source>
</evidence>
<feature type="binding site" evidence="6">
    <location>
        <position position="91"/>
    </location>
    <ligand>
        <name>S-adenosyl-L-methionine</name>
        <dbReference type="ChEBI" id="CHEBI:59789"/>
    </ligand>
</feature>
<feature type="binding site" evidence="6">
    <location>
        <position position="157"/>
    </location>
    <ligand>
        <name>S-adenosyl-L-methionine</name>
        <dbReference type="ChEBI" id="CHEBI:59789"/>
    </ligand>
</feature>
<keyword evidence="3 5" id="KW-0808">Transferase</keyword>
<dbReference type="PANTHER" id="PTHR24422">
    <property type="entry name" value="CHEMOTAXIS PROTEIN METHYLTRANSFERASE"/>
    <property type="match status" value="1"/>
</dbReference>
<dbReference type="SMART" id="SM00138">
    <property type="entry name" value="MeTrc"/>
    <property type="match status" value="1"/>
</dbReference>
<keyword evidence="4 5" id="KW-0949">S-adenosyl-L-methionine</keyword>
<dbReference type="InterPro" id="IPR050903">
    <property type="entry name" value="Bact_Chemotaxis_MeTrfase"/>
</dbReference>
<dbReference type="Proteomes" id="UP000240996">
    <property type="component" value="Unassembled WGS sequence"/>
</dbReference>
<feature type="binding site" evidence="6">
    <location>
        <begin position="215"/>
        <end position="216"/>
    </location>
    <ligand>
        <name>S-adenosyl-L-methionine</name>
        <dbReference type="ChEBI" id="CHEBI:59789"/>
    </ligand>
</feature>
<evidence type="ECO:0000313" key="8">
    <source>
        <dbReference type="EMBL" id="PTM45009.1"/>
    </source>
</evidence>
<dbReference type="PRINTS" id="PR00996">
    <property type="entry name" value="CHERMTFRASE"/>
</dbReference>
<keyword evidence="2 5" id="KW-0489">Methyltransferase</keyword>
<dbReference type="InterPro" id="IPR029063">
    <property type="entry name" value="SAM-dependent_MTases_sf"/>
</dbReference>
<comment type="catalytic activity">
    <reaction evidence="1 5">
        <text>L-glutamyl-[protein] + S-adenosyl-L-methionine = [protein]-L-glutamate 5-O-methyl ester + S-adenosyl-L-homocysteine</text>
        <dbReference type="Rhea" id="RHEA:24452"/>
        <dbReference type="Rhea" id="RHEA-COMP:10208"/>
        <dbReference type="Rhea" id="RHEA-COMP:10311"/>
        <dbReference type="ChEBI" id="CHEBI:29973"/>
        <dbReference type="ChEBI" id="CHEBI:57856"/>
        <dbReference type="ChEBI" id="CHEBI:59789"/>
        <dbReference type="ChEBI" id="CHEBI:82795"/>
        <dbReference type="EC" id="2.1.1.80"/>
    </reaction>
</comment>
<evidence type="ECO:0000256" key="2">
    <source>
        <dbReference type="ARBA" id="ARBA00022603"/>
    </source>
</evidence>
<dbReference type="SUPFAM" id="SSF53335">
    <property type="entry name" value="S-adenosyl-L-methionine-dependent methyltransferases"/>
    <property type="match status" value="1"/>
</dbReference>
<dbReference type="Pfam" id="PF03705">
    <property type="entry name" value="CheR_N"/>
    <property type="match status" value="1"/>
</dbReference>
<feature type="binding site" evidence="6">
    <location>
        <position position="95"/>
    </location>
    <ligand>
        <name>S-adenosyl-L-methionine</name>
        <dbReference type="ChEBI" id="CHEBI:59789"/>
    </ligand>
</feature>
<evidence type="ECO:0000256" key="4">
    <source>
        <dbReference type="ARBA" id="ARBA00022691"/>
    </source>
</evidence>
<evidence type="ECO:0000256" key="5">
    <source>
        <dbReference type="PIRNR" id="PIRNR000410"/>
    </source>
</evidence>
<dbReference type="InterPro" id="IPR000780">
    <property type="entry name" value="CheR_MeTrfase"/>
</dbReference>
<comment type="function">
    <text evidence="5">Methylation of the membrane-bound methyl-accepting chemotaxis proteins (MCP) to form gamma-glutamyl methyl ester residues in MCP.</text>
</comment>
<evidence type="ECO:0000313" key="9">
    <source>
        <dbReference type="Proteomes" id="UP000240996"/>
    </source>
</evidence>
<gene>
    <name evidence="8" type="ORF">C8J24_3226</name>
</gene>
<dbReference type="PIRSF" id="PIRSF000410">
    <property type="entry name" value="CheR"/>
    <property type="match status" value="1"/>
</dbReference>
<name>A0A2T4YNM3_9SPHN</name>
<dbReference type="InterPro" id="IPR026024">
    <property type="entry name" value="Chemotaxis_MeTrfase_CheR"/>
</dbReference>
<dbReference type="Gene3D" id="3.40.50.150">
    <property type="entry name" value="Vaccinia Virus protein VP39"/>
    <property type="match status" value="1"/>
</dbReference>
<dbReference type="InterPro" id="IPR036804">
    <property type="entry name" value="CheR_N_sf"/>
</dbReference>
<feature type="binding site" evidence="6">
    <location>
        <position position="89"/>
    </location>
    <ligand>
        <name>S-adenosyl-L-methionine</name>
        <dbReference type="ChEBI" id="CHEBI:59789"/>
    </ligand>
</feature>
<protein>
    <recommendedName>
        <fullName evidence="5">Chemotaxis protein methyltransferase</fullName>
        <ecNumber evidence="5">2.1.1.80</ecNumber>
    </recommendedName>
</protein>
<organism evidence="8 9">
    <name type="scientific">Sphingomonas aerolata</name>
    <dbReference type="NCBI Taxonomy" id="185951"/>
    <lineage>
        <taxon>Bacteria</taxon>
        <taxon>Pseudomonadati</taxon>
        <taxon>Pseudomonadota</taxon>
        <taxon>Alphaproteobacteria</taxon>
        <taxon>Sphingomonadales</taxon>
        <taxon>Sphingomonadaceae</taxon>
        <taxon>Sphingomonas</taxon>
    </lineage>
</organism>
<dbReference type="PANTHER" id="PTHR24422:SF26">
    <property type="entry name" value="CHEMOTAXIS PROTEIN METHYLTRANSFERASE"/>
    <property type="match status" value="1"/>
</dbReference>
<accession>A0A2T4YNM3</accession>
<dbReference type="InterPro" id="IPR022641">
    <property type="entry name" value="CheR_N"/>
</dbReference>
<dbReference type="GO" id="GO:0008983">
    <property type="term" value="F:protein-glutamate O-methyltransferase activity"/>
    <property type="evidence" value="ECO:0007669"/>
    <property type="project" value="UniProtKB-EC"/>
</dbReference>